<gene>
    <name evidence="3" type="ORF">SAMN02799615_04093</name>
</gene>
<sequence>MGIRQFLFACVLSVGGIGAASAMDADTQELGGLQRSGVDSTVVSHEVSGNGGDALGVPHDASSQNAPASGSSSENCPTGGSGSSSTQRSRRISLGWQSLLPGSIQ</sequence>
<keyword evidence="2" id="KW-0732">Signal</keyword>
<name>A0A1I2JK43_9GAMM</name>
<feature type="chain" id="PRO_5011733140" description="Secreted protein" evidence="2">
    <location>
        <begin position="23"/>
        <end position="105"/>
    </location>
</feature>
<protein>
    <recommendedName>
        <fullName evidence="5">Secreted protein</fullName>
    </recommendedName>
</protein>
<organism evidence="3 4">
    <name type="scientific">Dyella marensis</name>
    <dbReference type="NCBI Taxonomy" id="500610"/>
    <lineage>
        <taxon>Bacteria</taxon>
        <taxon>Pseudomonadati</taxon>
        <taxon>Pseudomonadota</taxon>
        <taxon>Gammaproteobacteria</taxon>
        <taxon>Lysobacterales</taxon>
        <taxon>Rhodanobacteraceae</taxon>
        <taxon>Dyella</taxon>
    </lineage>
</organism>
<evidence type="ECO:0000313" key="3">
    <source>
        <dbReference type="EMBL" id="SFF54944.1"/>
    </source>
</evidence>
<reference evidence="4" key="1">
    <citation type="submission" date="2016-10" db="EMBL/GenBank/DDBJ databases">
        <authorList>
            <person name="Varghese N."/>
            <person name="Submissions S."/>
        </authorList>
    </citation>
    <scope>NUCLEOTIDE SEQUENCE [LARGE SCALE GENOMIC DNA]</scope>
    <source>
        <strain evidence="4">UNC178MFTsu3.1</strain>
    </source>
</reference>
<accession>A0A1I2JK43</accession>
<dbReference type="AlphaFoldDB" id="A0A1I2JK43"/>
<evidence type="ECO:0008006" key="5">
    <source>
        <dbReference type="Google" id="ProtNLM"/>
    </source>
</evidence>
<proteinExistence type="predicted"/>
<feature type="region of interest" description="Disordered" evidence="1">
    <location>
        <begin position="41"/>
        <end position="105"/>
    </location>
</feature>
<feature type="compositionally biased region" description="Low complexity" evidence="1">
    <location>
        <begin position="61"/>
        <end position="73"/>
    </location>
</feature>
<dbReference type="Proteomes" id="UP000199477">
    <property type="component" value="Unassembled WGS sequence"/>
</dbReference>
<dbReference type="STRING" id="500610.SAMN02799615_04093"/>
<keyword evidence="4" id="KW-1185">Reference proteome</keyword>
<evidence type="ECO:0000256" key="2">
    <source>
        <dbReference type="SAM" id="SignalP"/>
    </source>
</evidence>
<dbReference type="EMBL" id="FONH01000027">
    <property type="protein sequence ID" value="SFF54944.1"/>
    <property type="molecule type" value="Genomic_DNA"/>
</dbReference>
<feature type="signal peptide" evidence="2">
    <location>
        <begin position="1"/>
        <end position="22"/>
    </location>
</feature>
<evidence type="ECO:0000256" key="1">
    <source>
        <dbReference type="SAM" id="MobiDB-lite"/>
    </source>
</evidence>
<evidence type="ECO:0000313" key="4">
    <source>
        <dbReference type="Proteomes" id="UP000199477"/>
    </source>
</evidence>